<evidence type="ECO:0000256" key="1">
    <source>
        <dbReference type="SAM" id="MobiDB-lite"/>
    </source>
</evidence>
<keyword evidence="3" id="KW-1185">Reference proteome</keyword>
<name>A0ABP0JCU2_9DINO</name>
<accession>A0ABP0JCU2</accession>
<dbReference type="Proteomes" id="UP001642464">
    <property type="component" value="Unassembled WGS sequence"/>
</dbReference>
<feature type="compositionally biased region" description="Basic and acidic residues" evidence="1">
    <location>
        <begin position="33"/>
        <end position="42"/>
    </location>
</feature>
<reference evidence="2 3" key="1">
    <citation type="submission" date="2024-02" db="EMBL/GenBank/DDBJ databases">
        <authorList>
            <person name="Chen Y."/>
            <person name="Shah S."/>
            <person name="Dougan E. K."/>
            <person name="Thang M."/>
            <person name="Chan C."/>
        </authorList>
    </citation>
    <scope>NUCLEOTIDE SEQUENCE [LARGE SCALE GENOMIC DNA]</scope>
</reference>
<evidence type="ECO:0000313" key="3">
    <source>
        <dbReference type="Proteomes" id="UP001642464"/>
    </source>
</evidence>
<sequence>MPMDDTGFPVGFEPPPQDEDEGNVNDYDLDDGQESKRQKTDLEDMDDGYVVETNRQKKQFQKNPEIFLAKKLSSSEVHWKNLSPEERRLMTNAKGGEVSPRFSGFSTRFNLEPKIK</sequence>
<feature type="region of interest" description="Disordered" evidence="1">
    <location>
        <begin position="1"/>
        <end position="48"/>
    </location>
</feature>
<comment type="caution">
    <text evidence="2">The sequence shown here is derived from an EMBL/GenBank/DDBJ whole genome shotgun (WGS) entry which is preliminary data.</text>
</comment>
<dbReference type="EMBL" id="CAXAMM010006769">
    <property type="protein sequence ID" value="CAK9012220.1"/>
    <property type="molecule type" value="Genomic_DNA"/>
</dbReference>
<protein>
    <submittedName>
        <fullName evidence="2">Uncharacterized protein</fullName>
    </submittedName>
</protein>
<gene>
    <name evidence="2" type="ORF">SCF082_LOCUS11426</name>
</gene>
<organism evidence="2 3">
    <name type="scientific">Durusdinium trenchii</name>
    <dbReference type="NCBI Taxonomy" id="1381693"/>
    <lineage>
        <taxon>Eukaryota</taxon>
        <taxon>Sar</taxon>
        <taxon>Alveolata</taxon>
        <taxon>Dinophyceae</taxon>
        <taxon>Suessiales</taxon>
        <taxon>Symbiodiniaceae</taxon>
        <taxon>Durusdinium</taxon>
    </lineage>
</organism>
<proteinExistence type="predicted"/>
<feature type="compositionally biased region" description="Acidic residues" evidence="1">
    <location>
        <begin position="16"/>
        <end position="32"/>
    </location>
</feature>
<evidence type="ECO:0000313" key="2">
    <source>
        <dbReference type="EMBL" id="CAK9012220.1"/>
    </source>
</evidence>